<protein>
    <recommendedName>
        <fullName evidence="1">Pyrin domain-containing protein</fullName>
    </recommendedName>
</protein>
<dbReference type="EMBL" id="CYRY02000834">
    <property type="protein sequence ID" value="VCW50390.1"/>
    <property type="molecule type" value="Genomic_DNA"/>
</dbReference>
<keyword evidence="3" id="KW-1185">Reference proteome</keyword>
<dbReference type="Proteomes" id="UP000269945">
    <property type="component" value="Unassembled WGS sequence"/>
</dbReference>
<dbReference type="SUPFAM" id="SSF47986">
    <property type="entry name" value="DEATH domain"/>
    <property type="match status" value="1"/>
</dbReference>
<evidence type="ECO:0000313" key="2">
    <source>
        <dbReference type="EMBL" id="VCW50390.1"/>
    </source>
</evidence>
<accession>A0A9X9LD83</accession>
<feature type="domain" description="Pyrin" evidence="1">
    <location>
        <begin position="1"/>
        <end position="90"/>
    </location>
</feature>
<comment type="caution">
    <text evidence="2">The sequence shown here is derived from an EMBL/GenBank/DDBJ whole genome shotgun (WGS) entry which is preliminary data.</text>
</comment>
<evidence type="ECO:0000259" key="1">
    <source>
        <dbReference type="PROSITE" id="PS50824"/>
    </source>
</evidence>
<dbReference type="InterPro" id="IPR004020">
    <property type="entry name" value="DAPIN"/>
</dbReference>
<proteinExistence type="predicted"/>
<dbReference type="InterPro" id="IPR011029">
    <property type="entry name" value="DEATH-like_dom_sf"/>
</dbReference>
<dbReference type="AlphaFoldDB" id="A0A9X9LD83"/>
<dbReference type="CDD" id="cd08320">
    <property type="entry name" value="Pyrin_NALPs"/>
    <property type="match status" value="1"/>
</dbReference>
<name>A0A9X9LD83_GULGU</name>
<dbReference type="SMART" id="SM01289">
    <property type="entry name" value="PYRIN"/>
    <property type="match status" value="1"/>
</dbReference>
<evidence type="ECO:0000313" key="3">
    <source>
        <dbReference type="Proteomes" id="UP000269945"/>
    </source>
</evidence>
<feature type="non-terminal residue" evidence="2">
    <location>
        <position position="127"/>
    </location>
</feature>
<gene>
    <name evidence="2" type="ORF">BN2614_LOCUS1</name>
</gene>
<dbReference type="Pfam" id="PF02758">
    <property type="entry name" value="PYRIN"/>
    <property type="match status" value="1"/>
</dbReference>
<reference evidence="2 3" key="1">
    <citation type="submission" date="2018-10" db="EMBL/GenBank/DDBJ databases">
        <authorList>
            <person name="Ekblom R."/>
            <person name="Jareborg N."/>
        </authorList>
    </citation>
    <scope>NUCLEOTIDE SEQUENCE [LARGE SCALE GENOMIC DNA]</scope>
    <source>
        <tissue evidence="2">Muscle</tissue>
    </source>
</reference>
<sequence>MASGVQWQLARYLDMLGTEQLKEFQLRLPEKPLGEPQLTPAHGRQAGGLEVASKLLARYGEQQAWDLALHAWEQMGLSRLCAQARADAALMSGERRIPLCPRAWPPAPRGPPPWSPLQAFLWAATRD</sequence>
<dbReference type="Gene3D" id="1.10.533.10">
    <property type="entry name" value="Death Domain, Fas"/>
    <property type="match status" value="1"/>
</dbReference>
<dbReference type="PROSITE" id="PS50824">
    <property type="entry name" value="DAPIN"/>
    <property type="match status" value="1"/>
</dbReference>
<organism evidence="2 3">
    <name type="scientific">Gulo gulo</name>
    <name type="common">Wolverine</name>
    <name type="synonym">Gluton</name>
    <dbReference type="NCBI Taxonomy" id="48420"/>
    <lineage>
        <taxon>Eukaryota</taxon>
        <taxon>Metazoa</taxon>
        <taxon>Chordata</taxon>
        <taxon>Craniata</taxon>
        <taxon>Vertebrata</taxon>
        <taxon>Euteleostomi</taxon>
        <taxon>Mammalia</taxon>
        <taxon>Eutheria</taxon>
        <taxon>Laurasiatheria</taxon>
        <taxon>Carnivora</taxon>
        <taxon>Caniformia</taxon>
        <taxon>Musteloidea</taxon>
        <taxon>Mustelidae</taxon>
        <taxon>Guloninae</taxon>
        <taxon>Gulo</taxon>
    </lineage>
</organism>